<comment type="caution">
    <text evidence="2">The sequence shown here is derived from an EMBL/GenBank/DDBJ whole genome shotgun (WGS) entry which is preliminary data.</text>
</comment>
<dbReference type="InterPro" id="IPR011990">
    <property type="entry name" value="TPR-like_helical_dom_sf"/>
</dbReference>
<dbReference type="RefSeq" id="WP_167638801.1">
    <property type="nucleotide sequence ID" value="NZ_JAATOP010000009.1"/>
</dbReference>
<evidence type="ECO:0000313" key="2">
    <source>
        <dbReference type="EMBL" id="NIY73417.1"/>
    </source>
</evidence>
<keyword evidence="2" id="KW-0808">Transferase</keyword>
<dbReference type="EMBL" id="JAATOP010000009">
    <property type="protein sequence ID" value="NIY73417.1"/>
    <property type="molecule type" value="Genomic_DNA"/>
</dbReference>
<dbReference type="Gene3D" id="1.25.40.10">
    <property type="entry name" value="Tetratricopeptide repeat domain"/>
    <property type="match status" value="1"/>
</dbReference>
<dbReference type="GO" id="GO:0008168">
    <property type="term" value="F:methyltransferase activity"/>
    <property type="evidence" value="ECO:0007669"/>
    <property type="project" value="UniProtKB-KW"/>
</dbReference>
<dbReference type="SUPFAM" id="SSF53335">
    <property type="entry name" value="S-adenosyl-L-methionine-dependent methyltransferases"/>
    <property type="match status" value="1"/>
</dbReference>
<dbReference type="InterPro" id="IPR029063">
    <property type="entry name" value="SAM-dependent_MTases_sf"/>
</dbReference>
<protein>
    <submittedName>
        <fullName evidence="2">Methyltransferase domain-containing protein</fullName>
    </submittedName>
</protein>
<dbReference type="Pfam" id="PF13489">
    <property type="entry name" value="Methyltransf_23"/>
    <property type="match status" value="1"/>
</dbReference>
<organism evidence="2 3">
    <name type="scientific">Marivivens donghaensis</name>
    <dbReference type="NCBI Taxonomy" id="1699413"/>
    <lineage>
        <taxon>Bacteria</taxon>
        <taxon>Pseudomonadati</taxon>
        <taxon>Pseudomonadota</taxon>
        <taxon>Alphaproteobacteria</taxon>
        <taxon>Rhodobacterales</taxon>
        <taxon>Paracoccaceae</taxon>
        <taxon>Marivivens group</taxon>
        <taxon>Marivivens</taxon>
    </lineage>
</organism>
<feature type="repeat" description="TPR" evidence="1">
    <location>
        <begin position="47"/>
        <end position="80"/>
    </location>
</feature>
<evidence type="ECO:0000256" key="1">
    <source>
        <dbReference type="PROSITE-ProRule" id="PRU00339"/>
    </source>
</evidence>
<keyword evidence="1" id="KW-0802">TPR repeat</keyword>
<dbReference type="Proteomes" id="UP000709466">
    <property type="component" value="Unassembled WGS sequence"/>
</dbReference>
<dbReference type="SUPFAM" id="SSF48452">
    <property type="entry name" value="TPR-like"/>
    <property type="match status" value="1"/>
</dbReference>
<keyword evidence="2" id="KW-0489">Methyltransferase</keyword>
<evidence type="ECO:0000313" key="3">
    <source>
        <dbReference type="Proteomes" id="UP000709466"/>
    </source>
</evidence>
<dbReference type="PANTHER" id="PTHR43861">
    <property type="entry name" value="TRANS-ACONITATE 2-METHYLTRANSFERASE-RELATED"/>
    <property type="match status" value="1"/>
</dbReference>
<dbReference type="Gene3D" id="3.40.50.150">
    <property type="entry name" value="Vaccinia Virus protein VP39"/>
    <property type="match status" value="1"/>
</dbReference>
<dbReference type="InterPro" id="IPR019734">
    <property type="entry name" value="TPR_rpt"/>
</dbReference>
<accession>A0ABX0VZ92</accession>
<gene>
    <name evidence="2" type="ORF">HCZ30_13365</name>
</gene>
<dbReference type="PROSITE" id="PS50005">
    <property type="entry name" value="TPR"/>
    <property type="match status" value="1"/>
</dbReference>
<dbReference type="GO" id="GO:0032259">
    <property type="term" value="P:methylation"/>
    <property type="evidence" value="ECO:0007669"/>
    <property type="project" value="UniProtKB-KW"/>
</dbReference>
<name>A0ABX0VZ92_9RHOB</name>
<keyword evidence="3" id="KW-1185">Reference proteome</keyword>
<reference evidence="2 3" key="1">
    <citation type="submission" date="2020-03" db="EMBL/GenBank/DDBJ databases">
        <title>Bacterial isolates of synthetic phycosphere.</title>
        <authorList>
            <person name="Fu H."/>
            <person name="Moran M.A."/>
        </authorList>
    </citation>
    <scope>NUCLEOTIDE SEQUENCE [LARGE SCALE GENOMIC DNA]</scope>
    <source>
        <strain evidence="2 3">HF1</strain>
    </source>
</reference>
<sequence>MVGTPFSSGHPLADRRADFAATMAAGAAWVDAAEVMSSALELAPDWAAGWYQLGDYFESACDAEAAATAWRKAIELEPGDPFGAGLKIDLQRAVPVVETMPTAFVETLFDQYAPRFEASLVGKLDYTGPDVIMRALTEVGFERASSAIDLGCGTGLMGEALRERCDWLGGYDVSQEMLKQAARKGIYDFLGKQDLCALEVSDLRYDLIVAADVFIYVGALERVIGWAANSLAPRGQVAFTVERGEAPLELRESRRFAHSEEYVLGVLRNAGFKYITLTDCVLRKDRGVDVKAFCVVASMEPLVSRFDRDGGEVVAA</sequence>
<proteinExistence type="predicted"/>
<dbReference type="PANTHER" id="PTHR43861:SF1">
    <property type="entry name" value="TRANS-ACONITATE 2-METHYLTRANSFERASE"/>
    <property type="match status" value="1"/>
</dbReference>
<dbReference type="CDD" id="cd02440">
    <property type="entry name" value="AdoMet_MTases"/>
    <property type="match status" value="1"/>
</dbReference>